<sequence length="136" mass="15630">MQDDILVDPANFQTSLSHDAGRSRRRCPRADSGAKVRRPRRRKPYAPELGPHDPLTARSMTLSYNYGTVSSSRQITRRRRDEPAVVKIQIRDVASDGKRKLWTDIRRYRSKCRGRAEAAARRGNQFAGERAPRRRG</sequence>
<dbReference type="EMBL" id="BGZK01002238">
    <property type="protein sequence ID" value="GBP92095.1"/>
    <property type="molecule type" value="Genomic_DNA"/>
</dbReference>
<protein>
    <submittedName>
        <fullName evidence="2">Uncharacterized protein</fullName>
    </submittedName>
</protein>
<keyword evidence="3" id="KW-1185">Reference proteome</keyword>
<comment type="caution">
    <text evidence="2">The sequence shown here is derived from an EMBL/GenBank/DDBJ whole genome shotgun (WGS) entry which is preliminary data.</text>
</comment>
<reference evidence="2 3" key="1">
    <citation type="journal article" date="2019" name="Commun. Biol.">
        <title>The bagworm genome reveals a unique fibroin gene that provides high tensile strength.</title>
        <authorList>
            <person name="Kono N."/>
            <person name="Nakamura H."/>
            <person name="Ohtoshi R."/>
            <person name="Tomita M."/>
            <person name="Numata K."/>
            <person name="Arakawa K."/>
        </authorList>
    </citation>
    <scope>NUCLEOTIDE SEQUENCE [LARGE SCALE GENOMIC DNA]</scope>
</reference>
<gene>
    <name evidence="2" type="ORF">EVAR_66247_1</name>
</gene>
<feature type="compositionally biased region" description="Basic residues" evidence="1">
    <location>
        <begin position="35"/>
        <end position="44"/>
    </location>
</feature>
<accession>A0A4C1ZZJ1</accession>
<name>A0A4C1ZZJ1_EUMVA</name>
<organism evidence="2 3">
    <name type="scientific">Eumeta variegata</name>
    <name type="common">Bagworm moth</name>
    <name type="synonym">Eumeta japonica</name>
    <dbReference type="NCBI Taxonomy" id="151549"/>
    <lineage>
        <taxon>Eukaryota</taxon>
        <taxon>Metazoa</taxon>
        <taxon>Ecdysozoa</taxon>
        <taxon>Arthropoda</taxon>
        <taxon>Hexapoda</taxon>
        <taxon>Insecta</taxon>
        <taxon>Pterygota</taxon>
        <taxon>Neoptera</taxon>
        <taxon>Endopterygota</taxon>
        <taxon>Lepidoptera</taxon>
        <taxon>Glossata</taxon>
        <taxon>Ditrysia</taxon>
        <taxon>Tineoidea</taxon>
        <taxon>Psychidae</taxon>
        <taxon>Oiketicinae</taxon>
        <taxon>Eumeta</taxon>
    </lineage>
</organism>
<feature type="region of interest" description="Disordered" evidence="1">
    <location>
        <begin position="115"/>
        <end position="136"/>
    </location>
</feature>
<feature type="region of interest" description="Disordered" evidence="1">
    <location>
        <begin position="1"/>
        <end position="59"/>
    </location>
</feature>
<dbReference type="Proteomes" id="UP000299102">
    <property type="component" value="Unassembled WGS sequence"/>
</dbReference>
<evidence type="ECO:0000313" key="3">
    <source>
        <dbReference type="Proteomes" id="UP000299102"/>
    </source>
</evidence>
<evidence type="ECO:0000313" key="2">
    <source>
        <dbReference type="EMBL" id="GBP92095.1"/>
    </source>
</evidence>
<evidence type="ECO:0000256" key="1">
    <source>
        <dbReference type="SAM" id="MobiDB-lite"/>
    </source>
</evidence>
<proteinExistence type="predicted"/>
<dbReference type="AlphaFoldDB" id="A0A4C1ZZJ1"/>